<reference evidence="1" key="1">
    <citation type="journal article" date="2014" name="Int. J. Syst. Evol. Microbiol.">
        <title>Complete genome sequence of Corynebacterium casei LMG S-19264T (=DSM 44701T), isolated from a smear-ripened cheese.</title>
        <authorList>
            <consortium name="US DOE Joint Genome Institute (JGI-PGF)"/>
            <person name="Walter F."/>
            <person name="Albersmeier A."/>
            <person name="Kalinowski J."/>
            <person name="Ruckert C."/>
        </authorList>
    </citation>
    <scope>NUCLEOTIDE SEQUENCE</scope>
    <source>
        <strain evidence="1">CGMCC 1.15290</strain>
    </source>
</reference>
<organism evidence="1 2">
    <name type="scientific">Filimonas zeae</name>
    <dbReference type="NCBI Taxonomy" id="1737353"/>
    <lineage>
        <taxon>Bacteria</taxon>
        <taxon>Pseudomonadati</taxon>
        <taxon>Bacteroidota</taxon>
        <taxon>Chitinophagia</taxon>
        <taxon>Chitinophagales</taxon>
        <taxon>Chitinophagaceae</taxon>
        <taxon>Filimonas</taxon>
    </lineage>
</organism>
<dbReference type="EMBL" id="BMIB01000002">
    <property type="protein sequence ID" value="GGH67325.1"/>
    <property type="molecule type" value="Genomic_DNA"/>
</dbReference>
<protein>
    <submittedName>
        <fullName evidence="1">Uncharacterized protein</fullName>
    </submittedName>
</protein>
<dbReference type="Proteomes" id="UP000627292">
    <property type="component" value="Unassembled WGS sequence"/>
</dbReference>
<proteinExistence type="predicted"/>
<evidence type="ECO:0000313" key="2">
    <source>
        <dbReference type="Proteomes" id="UP000627292"/>
    </source>
</evidence>
<accession>A0A917IZ42</accession>
<gene>
    <name evidence="1" type="ORF">GCM10011379_22480</name>
</gene>
<keyword evidence="2" id="KW-1185">Reference proteome</keyword>
<evidence type="ECO:0000313" key="1">
    <source>
        <dbReference type="EMBL" id="GGH67325.1"/>
    </source>
</evidence>
<comment type="caution">
    <text evidence="1">The sequence shown here is derived from an EMBL/GenBank/DDBJ whole genome shotgun (WGS) entry which is preliminary data.</text>
</comment>
<dbReference type="AlphaFoldDB" id="A0A917IZ42"/>
<reference evidence="1" key="2">
    <citation type="submission" date="2020-09" db="EMBL/GenBank/DDBJ databases">
        <authorList>
            <person name="Sun Q."/>
            <person name="Zhou Y."/>
        </authorList>
    </citation>
    <scope>NUCLEOTIDE SEQUENCE</scope>
    <source>
        <strain evidence="1">CGMCC 1.15290</strain>
    </source>
</reference>
<dbReference type="RefSeq" id="WP_188952119.1">
    <property type="nucleotide sequence ID" value="NZ_BMIB01000002.1"/>
</dbReference>
<sequence>MANPKRKGRAALRLSNAGMFYRRKAAHYSSLSEIEDRQDKQFFTAIARSAAANAINENKALNIPVVVVEDGWVVRKSNNGEVEKISEIEQRTAAIKKRMLTKGTVLYVKKG</sequence>
<name>A0A917IZ42_9BACT</name>